<dbReference type="PANTHER" id="PTHR11200">
    <property type="entry name" value="INOSITOL 5-PHOSPHATASE"/>
    <property type="match status" value="1"/>
</dbReference>
<dbReference type="GO" id="GO:0046856">
    <property type="term" value="P:phosphatidylinositol dephosphorylation"/>
    <property type="evidence" value="ECO:0007669"/>
    <property type="project" value="InterPro"/>
</dbReference>
<feature type="domain" description="Inositol polyphosphate-related phosphatase" evidence="2">
    <location>
        <begin position="11"/>
        <end position="383"/>
    </location>
</feature>
<reference evidence="3" key="2">
    <citation type="submission" date="2020-11" db="EMBL/GenBank/DDBJ databases">
        <authorList>
            <consortium name="DOE Joint Genome Institute"/>
            <person name="Kuo A."/>
            <person name="Miyauchi S."/>
            <person name="Kiss E."/>
            <person name="Drula E."/>
            <person name="Kohler A."/>
            <person name="Sanchez-Garcia M."/>
            <person name="Andreopoulos B."/>
            <person name="Barry K.W."/>
            <person name="Bonito G."/>
            <person name="Buee M."/>
            <person name="Carver A."/>
            <person name="Chen C."/>
            <person name="Cichocki N."/>
            <person name="Clum A."/>
            <person name="Culley D."/>
            <person name="Crous P.W."/>
            <person name="Fauchery L."/>
            <person name="Girlanda M."/>
            <person name="Hayes R."/>
            <person name="Keri Z."/>
            <person name="Labutti K."/>
            <person name="Lipzen A."/>
            <person name="Lombard V."/>
            <person name="Magnuson J."/>
            <person name="Maillard F."/>
            <person name="Morin E."/>
            <person name="Murat C."/>
            <person name="Nolan M."/>
            <person name="Ohm R."/>
            <person name="Pangilinan J."/>
            <person name="Pereira M."/>
            <person name="Perotto S."/>
            <person name="Peter M."/>
            <person name="Riley R."/>
            <person name="Sitrit Y."/>
            <person name="Stielow B."/>
            <person name="Szollosi G."/>
            <person name="Zifcakova L."/>
            <person name="Stursova M."/>
            <person name="Spatafora J.W."/>
            <person name="Tedersoo L."/>
            <person name="Vaario L.-M."/>
            <person name="Yamada A."/>
            <person name="Yan M."/>
            <person name="Wang P."/>
            <person name="Xu J."/>
            <person name="Bruns T."/>
            <person name="Baldrian P."/>
            <person name="Vilgalys R."/>
            <person name="Henrissat B."/>
            <person name="Grigoriev I.V."/>
            <person name="Hibbett D."/>
            <person name="Nagy L.G."/>
            <person name="Martin F.M."/>
        </authorList>
    </citation>
    <scope>NUCLEOTIDE SEQUENCE</scope>
    <source>
        <strain evidence="3">UH-Tt-Lm1</strain>
    </source>
</reference>
<dbReference type="PANTHER" id="PTHR11200:SF286">
    <property type="entry name" value="5-PHOSPHATASE, PUTATIVE (AFU_ORTHOLOGUE AFUA_5G07600)-RELATED"/>
    <property type="match status" value="1"/>
</dbReference>
<dbReference type="EMBL" id="WIUZ02000001">
    <property type="protein sequence ID" value="KAF9792051.1"/>
    <property type="molecule type" value="Genomic_DNA"/>
</dbReference>
<dbReference type="SMART" id="SM00128">
    <property type="entry name" value="IPPc"/>
    <property type="match status" value="1"/>
</dbReference>
<keyword evidence="3" id="KW-0255">Endonuclease</keyword>
<evidence type="ECO:0000259" key="2">
    <source>
        <dbReference type="SMART" id="SM00128"/>
    </source>
</evidence>
<proteinExistence type="predicted"/>
<dbReference type="Proteomes" id="UP000736335">
    <property type="component" value="Unassembled WGS sequence"/>
</dbReference>
<sequence length="462" mass="50625">MAINPRIIPKDRLLVQTASYNTNLQGDSGVPQDLVDWLSPTLQVSNFLAKEPRAPDIVAVGFQELLPLHLGFAGLSKSVIENRNSLLLSQIESHAPNKEKYSLVAKVVHVGVALLVYILDEHFARVADVQTSYTGCGPLYLGNKGAVGVRFRLTEFDGGLGETLTFVCAHLAAHERKLAQRIADHNHIVGSLVFPPLPTHPSTAGESSTAPTTIYDTSHLFFFGDLNFRLDLPETHPLHGPNNLHDLASALDSEDKRGELKEYDQLRVERKKGTAFVGLREGEFWKFKVCLPRSIRATTSGGFTDVFVPQCTYKYEIGEVDKYSSLRVPSWTDRVLYATYSDDPDTPEKSNITNLLYTSVPGYTTSDHKPVIALLLLPHPSISVALKGIPVLKLPADFKPVPMRYTSLKCVIGSILDRILGYGLSLLTLLGAGSTMVGVGNFVLGVSVLTFWRRGAGTAFDV</sequence>
<keyword evidence="4" id="KW-1185">Reference proteome</keyword>
<keyword evidence="1" id="KW-1133">Transmembrane helix</keyword>
<evidence type="ECO:0000313" key="4">
    <source>
        <dbReference type="Proteomes" id="UP000736335"/>
    </source>
</evidence>
<reference evidence="3" key="1">
    <citation type="journal article" date="2020" name="Nat. Commun.">
        <title>Large-scale genome sequencing of mycorrhizal fungi provides insights into the early evolution of symbiotic traits.</title>
        <authorList>
            <person name="Miyauchi S."/>
            <person name="Kiss E."/>
            <person name="Kuo A."/>
            <person name="Drula E."/>
            <person name="Kohler A."/>
            <person name="Sanchez-Garcia M."/>
            <person name="Morin E."/>
            <person name="Andreopoulos B."/>
            <person name="Barry K.W."/>
            <person name="Bonito G."/>
            <person name="Buee M."/>
            <person name="Carver A."/>
            <person name="Chen C."/>
            <person name="Cichocki N."/>
            <person name="Clum A."/>
            <person name="Culley D."/>
            <person name="Crous P.W."/>
            <person name="Fauchery L."/>
            <person name="Girlanda M."/>
            <person name="Hayes R.D."/>
            <person name="Keri Z."/>
            <person name="LaButti K."/>
            <person name="Lipzen A."/>
            <person name="Lombard V."/>
            <person name="Magnuson J."/>
            <person name="Maillard F."/>
            <person name="Murat C."/>
            <person name="Nolan M."/>
            <person name="Ohm R.A."/>
            <person name="Pangilinan J."/>
            <person name="Pereira M.F."/>
            <person name="Perotto S."/>
            <person name="Peter M."/>
            <person name="Pfister S."/>
            <person name="Riley R."/>
            <person name="Sitrit Y."/>
            <person name="Stielow J.B."/>
            <person name="Szollosi G."/>
            <person name="Zifcakova L."/>
            <person name="Stursova M."/>
            <person name="Spatafora J.W."/>
            <person name="Tedersoo L."/>
            <person name="Vaario L.M."/>
            <person name="Yamada A."/>
            <person name="Yan M."/>
            <person name="Wang P."/>
            <person name="Xu J."/>
            <person name="Bruns T."/>
            <person name="Baldrian P."/>
            <person name="Vilgalys R."/>
            <person name="Dunand C."/>
            <person name="Henrissat B."/>
            <person name="Grigoriev I.V."/>
            <person name="Hibbett D."/>
            <person name="Nagy L.G."/>
            <person name="Martin F.M."/>
        </authorList>
    </citation>
    <scope>NUCLEOTIDE SEQUENCE</scope>
    <source>
        <strain evidence="3">UH-Tt-Lm1</strain>
    </source>
</reference>
<dbReference type="AlphaFoldDB" id="A0A9P6HPJ2"/>
<keyword evidence="3" id="KW-0540">Nuclease</keyword>
<keyword evidence="1" id="KW-0472">Membrane</keyword>
<evidence type="ECO:0000256" key="1">
    <source>
        <dbReference type="SAM" id="Phobius"/>
    </source>
</evidence>
<feature type="transmembrane region" description="Helical" evidence="1">
    <location>
        <begin position="419"/>
        <end position="444"/>
    </location>
</feature>
<dbReference type="Pfam" id="PF22669">
    <property type="entry name" value="Exo_endo_phos2"/>
    <property type="match status" value="2"/>
</dbReference>
<dbReference type="OrthoDB" id="62798at2759"/>
<dbReference type="GO" id="GO:0004519">
    <property type="term" value="F:endonuclease activity"/>
    <property type="evidence" value="ECO:0007669"/>
    <property type="project" value="UniProtKB-KW"/>
</dbReference>
<comment type="caution">
    <text evidence="3">The sequence shown here is derived from an EMBL/GenBank/DDBJ whole genome shotgun (WGS) entry which is preliminary data.</text>
</comment>
<organism evidence="3 4">
    <name type="scientific">Thelephora terrestris</name>
    <dbReference type="NCBI Taxonomy" id="56493"/>
    <lineage>
        <taxon>Eukaryota</taxon>
        <taxon>Fungi</taxon>
        <taxon>Dikarya</taxon>
        <taxon>Basidiomycota</taxon>
        <taxon>Agaricomycotina</taxon>
        <taxon>Agaricomycetes</taxon>
        <taxon>Thelephorales</taxon>
        <taxon>Thelephoraceae</taxon>
        <taxon>Thelephora</taxon>
    </lineage>
</organism>
<dbReference type="InterPro" id="IPR036691">
    <property type="entry name" value="Endo/exonu/phosph_ase_sf"/>
</dbReference>
<dbReference type="InterPro" id="IPR000300">
    <property type="entry name" value="IPPc"/>
</dbReference>
<dbReference type="SUPFAM" id="SSF56219">
    <property type="entry name" value="DNase I-like"/>
    <property type="match status" value="1"/>
</dbReference>
<name>A0A9P6HPJ2_9AGAM</name>
<protein>
    <submittedName>
        <fullName evidence="3">Endonuclease/exonuclease/phosphatase</fullName>
    </submittedName>
</protein>
<accession>A0A9P6HPJ2</accession>
<dbReference type="InterPro" id="IPR046985">
    <property type="entry name" value="IP5"/>
</dbReference>
<gene>
    <name evidence="3" type="ORF">BJ322DRAFT_1102580</name>
</gene>
<keyword evidence="1" id="KW-0812">Transmembrane</keyword>
<dbReference type="GO" id="GO:0004439">
    <property type="term" value="F:phosphatidylinositol-4,5-bisphosphate 5-phosphatase activity"/>
    <property type="evidence" value="ECO:0007669"/>
    <property type="project" value="TreeGrafter"/>
</dbReference>
<keyword evidence="3" id="KW-0378">Hydrolase</keyword>
<dbReference type="Gene3D" id="3.60.10.10">
    <property type="entry name" value="Endonuclease/exonuclease/phosphatase"/>
    <property type="match status" value="1"/>
</dbReference>
<evidence type="ECO:0000313" key="3">
    <source>
        <dbReference type="EMBL" id="KAF9792051.1"/>
    </source>
</evidence>